<organism evidence="1 2">
    <name type="scientific">Phaeosphaeria nodorum (strain SN15 / ATCC MYA-4574 / FGSC 10173)</name>
    <name type="common">Glume blotch fungus</name>
    <name type="synonym">Parastagonospora nodorum</name>
    <dbReference type="NCBI Taxonomy" id="321614"/>
    <lineage>
        <taxon>Eukaryota</taxon>
        <taxon>Fungi</taxon>
        <taxon>Dikarya</taxon>
        <taxon>Ascomycota</taxon>
        <taxon>Pezizomycotina</taxon>
        <taxon>Dothideomycetes</taxon>
        <taxon>Pleosporomycetidae</taxon>
        <taxon>Pleosporales</taxon>
        <taxon>Pleosporineae</taxon>
        <taxon>Phaeosphaeriaceae</taxon>
        <taxon>Parastagonospora</taxon>
    </lineage>
</organism>
<accession>Q0UJ59</accession>
<dbReference type="GeneID" id="5975425"/>
<proteinExistence type="predicted"/>
<dbReference type="EMBL" id="CH445336">
    <property type="protein sequence ID" value="EAT84481.1"/>
    <property type="molecule type" value="Genomic_DNA"/>
</dbReference>
<dbReference type="VEuPathDB" id="FungiDB:JI435_428570"/>
<dbReference type="RefSeq" id="XP_001798527.1">
    <property type="nucleotide sequence ID" value="XM_001798475.1"/>
</dbReference>
<sequence length="113" mass="12743">MVSRRAVPTGMRPRQLKLRLSKLNYSATNPNMYLVTLLALAYTFFSVAIAKIPPPDCSNCPDIGAKRCHYANFKRQVQECKYDTKVAHGCWKTFQSCGLHTCTEDGGAHCWEN</sequence>
<evidence type="ECO:0000313" key="2">
    <source>
        <dbReference type="Proteomes" id="UP000001055"/>
    </source>
</evidence>
<gene>
    <name evidence="1" type="ORF">SNOG_08205</name>
</gene>
<dbReference type="AlphaFoldDB" id="Q0UJ59"/>
<dbReference type="KEGG" id="pno:SNOG_08205"/>
<dbReference type="InParanoid" id="Q0UJ59"/>
<protein>
    <submittedName>
        <fullName evidence="1">Uncharacterized protein</fullName>
    </submittedName>
</protein>
<reference evidence="2" key="1">
    <citation type="journal article" date="2007" name="Plant Cell">
        <title>Dothideomycete-plant interactions illuminated by genome sequencing and EST analysis of the wheat pathogen Stagonospora nodorum.</title>
        <authorList>
            <person name="Hane J.K."/>
            <person name="Lowe R.G."/>
            <person name="Solomon P.S."/>
            <person name="Tan K.C."/>
            <person name="Schoch C.L."/>
            <person name="Spatafora J.W."/>
            <person name="Crous P.W."/>
            <person name="Kodira C."/>
            <person name="Birren B.W."/>
            <person name="Galagan J.E."/>
            <person name="Torriani S.F."/>
            <person name="McDonald B.A."/>
            <person name="Oliver R.P."/>
        </authorList>
    </citation>
    <scope>NUCLEOTIDE SEQUENCE [LARGE SCALE GENOMIC DNA]</scope>
    <source>
        <strain evidence="2">SN15 / ATCC MYA-4574 / FGSC 10173</strain>
    </source>
</reference>
<dbReference type="Proteomes" id="UP000001055">
    <property type="component" value="Unassembled WGS sequence"/>
</dbReference>
<evidence type="ECO:0000313" key="1">
    <source>
        <dbReference type="EMBL" id="EAT84481.1"/>
    </source>
</evidence>
<name>Q0UJ59_PHANO</name>